<dbReference type="GO" id="GO:0006509">
    <property type="term" value="P:membrane protein ectodomain proteolysis"/>
    <property type="evidence" value="ECO:0007669"/>
    <property type="project" value="TreeGrafter"/>
</dbReference>
<gene>
    <name evidence="1" type="primary">AVEN_121035_1</name>
    <name evidence="1" type="ORF">TNCT_126031</name>
</gene>
<protein>
    <submittedName>
        <fullName evidence="1">Uncharacterized protein</fullName>
    </submittedName>
</protein>
<dbReference type="PANTHER" id="PTHR45702:SF3">
    <property type="entry name" value="KUZBANIAN-LIKE, ISOFORM A"/>
    <property type="match status" value="1"/>
</dbReference>
<sequence>RVLNEFILNFEPIFFDQHFLKDQHRRSVRSPMDRYFTLQFTAFKRVFHLKLKRDPWVFAENTKFENSNSTVQYDKARVLSGFVEGQ</sequence>
<dbReference type="OrthoDB" id="2149267at2759"/>
<accession>A0A8X6FDP8</accession>
<dbReference type="InterPro" id="IPR051489">
    <property type="entry name" value="ADAM_Metalloproteinase"/>
</dbReference>
<reference evidence="1" key="1">
    <citation type="submission" date="2020-07" db="EMBL/GenBank/DDBJ databases">
        <title>Multicomponent nature underlies the extraordinary mechanical properties of spider dragline silk.</title>
        <authorList>
            <person name="Kono N."/>
            <person name="Nakamura H."/>
            <person name="Mori M."/>
            <person name="Yoshida Y."/>
            <person name="Ohtoshi R."/>
            <person name="Malay A.D."/>
            <person name="Moran D.A.P."/>
            <person name="Tomita M."/>
            <person name="Numata K."/>
            <person name="Arakawa K."/>
        </authorList>
    </citation>
    <scope>NUCLEOTIDE SEQUENCE</scope>
</reference>
<evidence type="ECO:0000313" key="1">
    <source>
        <dbReference type="EMBL" id="GFQ77438.1"/>
    </source>
</evidence>
<organism evidence="1 2">
    <name type="scientific">Trichonephila clavata</name>
    <name type="common">Joro spider</name>
    <name type="synonym">Nephila clavata</name>
    <dbReference type="NCBI Taxonomy" id="2740835"/>
    <lineage>
        <taxon>Eukaryota</taxon>
        <taxon>Metazoa</taxon>
        <taxon>Ecdysozoa</taxon>
        <taxon>Arthropoda</taxon>
        <taxon>Chelicerata</taxon>
        <taxon>Arachnida</taxon>
        <taxon>Araneae</taxon>
        <taxon>Araneomorphae</taxon>
        <taxon>Entelegynae</taxon>
        <taxon>Araneoidea</taxon>
        <taxon>Nephilidae</taxon>
        <taxon>Trichonephila</taxon>
    </lineage>
</organism>
<comment type="caution">
    <text evidence="1">The sequence shown here is derived from an EMBL/GenBank/DDBJ whole genome shotgun (WGS) entry which is preliminary data.</text>
</comment>
<name>A0A8X6FDP8_TRICU</name>
<proteinExistence type="predicted"/>
<dbReference type="GO" id="GO:0005886">
    <property type="term" value="C:plasma membrane"/>
    <property type="evidence" value="ECO:0007669"/>
    <property type="project" value="TreeGrafter"/>
</dbReference>
<feature type="non-terminal residue" evidence="1">
    <location>
        <position position="86"/>
    </location>
</feature>
<dbReference type="GO" id="GO:0007219">
    <property type="term" value="P:Notch signaling pathway"/>
    <property type="evidence" value="ECO:0007669"/>
    <property type="project" value="TreeGrafter"/>
</dbReference>
<dbReference type="PANTHER" id="PTHR45702">
    <property type="entry name" value="ADAM10/ADAM17 METALLOPEPTIDASE FAMILY MEMBER"/>
    <property type="match status" value="1"/>
</dbReference>
<keyword evidence="2" id="KW-1185">Reference proteome</keyword>
<evidence type="ECO:0000313" key="2">
    <source>
        <dbReference type="Proteomes" id="UP000887116"/>
    </source>
</evidence>
<dbReference type="EMBL" id="BMAO01031763">
    <property type="protein sequence ID" value="GFQ77438.1"/>
    <property type="molecule type" value="Genomic_DNA"/>
</dbReference>
<dbReference type="AlphaFoldDB" id="A0A8X6FDP8"/>
<dbReference type="GO" id="GO:0004222">
    <property type="term" value="F:metalloendopeptidase activity"/>
    <property type="evidence" value="ECO:0007669"/>
    <property type="project" value="TreeGrafter"/>
</dbReference>
<dbReference type="Proteomes" id="UP000887116">
    <property type="component" value="Unassembled WGS sequence"/>
</dbReference>